<sequence length="75" mass="8702">VLGITTNIRLQQFQNFLWTDESFLKTEKIIKIKEGSNLTASIINLCKRNKIKWHQTKEDKCNLKIPSGGKILIEM</sequence>
<comment type="caution">
    <text evidence="1">The sequence shown here is derived from an EMBL/GenBank/DDBJ whole genome shotgun (WGS) entry which is preliminary data.</text>
</comment>
<dbReference type="AlphaFoldDB" id="A0A9N9PER0"/>
<feature type="non-terminal residue" evidence="1">
    <location>
        <position position="1"/>
    </location>
</feature>
<reference evidence="1" key="1">
    <citation type="submission" date="2021-06" db="EMBL/GenBank/DDBJ databases">
        <authorList>
            <person name="Kallberg Y."/>
            <person name="Tangrot J."/>
            <person name="Rosling A."/>
        </authorList>
    </citation>
    <scope>NUCLEOTIDE SEQUENCE</scope>
    <source>
        <strain evidence="1">MA453B</strain>
    </source>
</reference>
<dbReference type="Proteomes" id="UP000789405">
    <property type="component" value="Unassembled WGS sequence"/>
</dbReference>
<organism evidence="1 2">
    <name type="scientific">Dentiscutata erythropus</name>
    <dbReference type="NCBI Taxonomy" id="1348616"/>
    <lineage>
        <taxon>Eukaryota</taxon>
        <taxon>Fungi</taxon>
        <taxon>Fungi incertae sedis</taxon>
        <taxon>Mucoromycota</taxon>
        <taxon>Glomeromycotina</taxon>
        <taxon>Glomeromycetes</taxon>
        <taxon>Diversisporales</taxon>
        <taxon>Gigasporaceae</taxon>
        <taxon>Dentiscutata</taxon>
    </lineage>
</organism>
<protein>
    <submittedName>
        <fullName evidence="1">849_t:CDS:1</fullName>
    </submittedName>
</protein>
<dbReference type="EMBL" id="CAJVPY010049857">
    <property type="protein sequence ID" value="CAG8813231.1"/>
    <property type="molecule type" value="Genomic_DNA"/>
</dbReference>
<accession>A0A9N9PER0</accession>
<gene>
    <name evidence="1" type="ORF">DERYTH_LOCUS25764</name>
</gene>
<evidence type="ECO:0000313" key="1">
    <source>
        <dbReference type="EMBL" id="CAG8813231.1"/>
    </source>
</evidence>
<feature type="non-terminal residue" evidence="1">
    <location>
        <position position="75"/>
    </location>
</feature>
<evidence type="ECO:0000313" key="2">
    <source>
        <dbReference type="Proteomes" id="UP000789405"/>
    </source>
</evidence>
<keyword evidence="2" id="KW-1185">Reference proteome</keyword>
<proteinExistence type="predicted"/>
<name>A0A9N9PER0_9GLOM</name>